<name>A0A423VBQ5_9PEZI</name>
<comment type="subcellular location">
    <subcellularLocation>
        <location evidence="1">Mitochondrion</location>
    </subcellularLocation>
</comment>
<feature type="region of interest" description="Disordered" evidence="4">
    <location>
        <begin position="719"/>
        <end position="769"/>
    </location>
</feature>
<evidence type="ECO:0000313" key="6">
    <source>
        <dbReference type="Proteomes" id="UP000283895"/>
    </source>
</evidence>
<feature type="compositionally biased region" description="Basic and acidic residues" evidence="4">
    <location>
        <begin position="683"/>
        <end position="701"/>
    </location>
</feature>
<evidence type="ECO:0000256" key="2">
    <source>
        <dbReference type="ARBA" id="ARBA00022946"/>
    </source>
</evidence>
<organism evidence="5 6">
    <name type="scientific">Cytospora schulzeri</name>
    <dbReference type="NCBI Taxonomy" id="448051"/>
    <lineage>
        <taxon>Eukaryota</taxon>
        <taxon>Fungi</taxon>
        <taxon>Dikarya</taxon>
        <taxon>Ascomycota</taxon>
        <taxon>Pezizomycotina</taxon>
        <taxon>Sordariomycetes</taxon>
        <taxon>Sordariomycetidae</taxon>
        <taxon>Diaporthales</taxon>
        <taxon>Cytosporaceae</taxon>
        <taxon>Cytospora</taxon>
    </lineage>
</organism>
<dbReference type="Proteomes" id="UP000283895">
    <property type="component" value="Unassembled WGS sequence"/>
</dbReference>
<feature type="region of interest" description="Disordered" evidence="4">
    <location>
        <begin position="680"/>
        <end position="701"/>
    </location>
</feature>
<sequence length="866" mass="98974">MPARRNVNINAGHGFNFSTYHASSAHWSRSTVTGTKKHAYRPRYVHTDAQDPPVSSQSDRSRPAGGFLPPGHGSKPGPFYIHQPQRPGSSGSSGTSGTSEYYHGALESLLAALRQGDTLKLYFCLMRFVRGQDHDPYPSQCFVEAVASIPPTTFSEILRCFDPYNVSEKIDTASGMNISYGAAVHTPLGELVNKWGVKLLYVRILNRLHRMQDARRHAKILPLLNDFVVLMRCAAATSDIRAAKGIWHAMIDDGLTGWRHSEAFGEFVKARYLTEKLYANNDLARLRLRPVDMHRSSLNLPKNVRSRLRRLESNITRLRKHRFGENMHEPYFAEPLTRVLRKRRPLMRLQHSARLRGMLPGDERLVCAFLKANGRNGRMEDSNLLLKTHWGILIQKDKKTRMIQVDGGVTYPPDSPRAPTQHLLDAIVHCYCSMGEITMAVKLVVFISRRFAISIPNKIWSDLLEYTRIMQTKPAANEWVIAQFPQKGSKASTVMDVWELCTQEPYNFQPGLRDYYNLIKSLTRKSRPMKRPIEALRQVKPLYDDAVRACDEAWCELLQTTMQHVPNHTAYRRYRKLQARKDYIWYCFHYSIRQILKMAIPNRVEGADAVRNVPNLVSEFGQFMPRWIEYHVATGYVEFASDNTLRRNLVKAQHVVEPPKPLYQRPPFVERQRDQDEWLENQWDERYGSDVEDHAPSSREGMRMEEMDAHGSEHISWVSNSQHEGEDTAPGLGQEPSSDVASGREEHSLDGDQQPSPPHLDLNSPNHSTPQWVIDRQVAQKPAYLFRPPYSGSVTQPSILSIRQAGGHFTGYHDDKFRRHFAARRVFRTTVRAAGVPVDLGLGRRKGLQGKRTLSTLRGWQSSCSE</sequence>
<evidence type="ECO:0000256" key="3">
    <source>
        <dbReference type="ARBA" id="ARBA00023128"/>
    </source>
</evidence>
<dbReference type="EMBL" id="LKEA01000081">
    <property type="protein sequence ID" value="ROV88298.1"/>
    <property type="molecule type" value="Genomic_DNA"/>
</dbReference>
<dbReference type="OrthoDB" id="185373at2759"/>
<evidence type="ECO:0000256" key="4">
    <source>
        <dbReference type="SAM" id="MobiDB-lite"/>
    </source>
</evidence>
<feature type="compositionally biased region" description="Low complexity" evidence="4">
    <location>
        <begin position="88"/>
        <end position="97"/>
    </location>
</feature>
<keyword evidence="6" id="KW-1185">Reference proteome</keyword>
<gene>
    <name evidence="5" type="ORF">VMCG_10494</name>
</gene>
<proteinExistence type="predicted"/>
<dbReference type="InterPro" id="IPR024319">
    <property type="entry name" value="ATPase_expression_mit"/>
</dbReference>
<accession>A0A423VBQ5</accession>
<evidence type="ECO:0000256" key="1">
    <source>
        <dbReference type="ARBA" id="ARBA00004173"/>
    </source>
</evidence>
<dbReference type="Pfam" id="PF12921">
    <property type="entry name" value="ATP13"/>
    <property type="match status" value="1"/>
</dbReference>
<protein>
    <submittedName>
        <fullName evidence="5">Uncharacterized protein</fullName>
    </submittedName>
</protein>
<keyword evidence="3" id="KW-0496">Mitochondrion</keyword>
<feature type="region of interest" description="Disordered" evidence="4">
    <location>
        <begin position="45"/>
        <end position="97"/>
    </location>
</feature>
<dbReference type="AlphaFoldDB" id="A0A423VBQ5"/>
<comment type="caution">
    <text evidence="5">The sequence shown here is derived from an EMBL/GenBank/DDBJ whole genome shotgun (WGS) entry which is preliminary data.</text>
</comment>
<dbReference type="GO" id="GO:0005739">
    <property type="term" value="C:mitochondrion"/>
    <property type="evidence" value="ECO:0007669"/>
    <property type="project" value="UniProtKB-SubCell"/>
</dbReference>
<evidence type="ECO:0000313" key="5">
    <source>
        <dbReference type="EMBL" id="ROV88298.1"/>
    </source>
</evidence>
<keyword evidence="2" id="KW-0809">Transit peptide</keyword>
<reference evidence="5 6" key="1">
    <citation type="submission" date="2015-09" db="EMBL/GenBank/DDBJ databases">
        <title>Host preference determinants of Valsa canker pathogens revealed by comparative genomics.</title>
        <authorList>
            <person name="Yin Z."/>
            <person name="Huang L."/>
        </authorList>
    </citation>
    <scope>NUCLEOTIDE SEQUENCE [LARGE SCALE GENOMIC DNA]</scope>
    <source>
        <strain evidence="5 6">03-1</strain>
    </source>
</reference>